<dbReference type="InterPro" id="IPR003018">
    <property type="entry name" value="GAF"/>
</dbReference>
<dbReference type="EMBL" id="CP036164">
    <property type="protein sequence ID" value="QBF46119.1"/>
    <property type="molecule type" value="Genomic_DNA"/>
</dbReference>
<dbReference type="Pfam" id="PF13185">
    <property type="entry name" value="GAF_2"/>
    <property type="match status" value="1"/>
</dbReference>
<dbReference type="InterPro" id="IPR011006">
    <property type="entry name" value="CheY-like_superfamily"/>
</dbReference>
<dbReference type="KEGG" id="jli:EXU32_07520"/>
<dbReference type="SMART" id="SM01012">
    <property type="entry name" value="ANTAR"/>
    <property type="match status" value="1"/>
</dbReference>
<dbReference type="Gene3D" id="1.10.10.10">
    <property type="entry name" value="Winged helix-like DNA-binding domain superfamily/Winged helix DNA-binding domain"/>
    <property type="match status" value="1"/>
</dbReference>
<keyword evidence="2" id="KW-0418">Kinase</keyword>
<dbReference type="InterPro" id="IPR012074">
    <property type="entry name" value="GAF_ANTAR"/>
</dbReference>
<dbReference type="GO" id="GO:0003723">
    <property type="term" value="F:RNA binding"/>
    <property type="evidence" value="ECO:0007669"/>
    <property type="project" value="InterPro"/>
</dbReference>
<dbReference type="InterPro" id="IPR005561">
    <property type="entry name" value="ANTAR"/>
</dbReference>
<name>A0A4P6MSX7_9MICO</name>
<dbReference type="SUPFAM" id="SSF55781">
    <property type="entry name" value="GAF domain-like"/>
    <property type="match status" value="1"/>
</dbReference>
<evidence type="ECO:0000313" key="6">
    <source>
        <dbReference type="EMBL" id="QBF46119.1"/>
    </source>
</evidence>
<dbReference type="PROSITE" id="PS50921">
    <property type="entry name" value="ANTAR"/>
    <property type="match status" value="1"/>
</dbReference>
<dbReference type="InterPro" id="IPR036388">
    <property type="entry name" value="WH-like_DNA-bd_sf"/>
</dbReference>
<dbReference type="SUPFAM" id="SSF52172">
    <property type="entry name" value="CheY-like"/>
    <property type="match status" value="1"/>
</dbReference>
<accession>A0A4P6MSX7</accession>
<dbReference type="Gene3D" id="3.30.450.40">
    <property type="match status" value="1"/>
</dbReference>
<organism evidence="6 7">
    <name type="scientific">Janibacter limosus</name>
    <dbReference type="NCBI Taxonomy" id="53458"/>
    <lineage>
        <taxon>Bacteria</taxon>
        <taxon>Bacillati</taxon>
        <taxon>Actinomycetota</taxon>
        <taxon>Actinomycetes</taxon>
        <taxon>Micrococcales</taxon>
        <taxon>Intrasporangiaceae</taxon>
        <taxon>Janibacter</taxon>
    </lineage>
</organism>
<feature type="domain" description="ANTAR" evidence="5">
    <location>
        <begin position="154"/>
        <end position="215"/>
    </location>
</feature>
<proteinExistence type="predicted"/>
<keyword evidence="3" id="KW-0805">Transcription regulation</keyword>
<evidence type="ECO:0000256" key="2">
    <source>
        <dbReference type="ARBA" id="ARBA00022777"/>
    </source>
</evidence>
<protein>
    <submittedName>
        <fullName evidence="6">ANTAR domain-containing protein</fullName>
    </submittedName>
</protein>
<keyword evidence="1" id="KW-0808">Transferase</keyword>
<dbReference type="GO" id="GO:0016301">
    <property type="term" value="F:kinase activity"/>
    <property type="evidence" value="ECO:0007669"/>
    <property type="project" value="UniProtKB-KW"/>
</dbReference>
<dbReference type="Proteomes" id="UP000290408">
    <property type="component" value="Chromosome"/>
</dbReference>
<dbReference type="PIRSF" id="PIRSF036625">
    <property type="entry name" value="GAF_ANTAR"/>
    <property type="match status" value="1"/>
</dbReference>
<keyword evidence="4" id="KW-0804">Transcription</keyword>
<evidence type="ECO:0000259" key="5">
    <source>
        <dbReference type="PROSITE" id="PS50921"/>
    </source>
</evidence>
<sequence length="224" mass="24596">MHNDQLARIVEALSQEPEEDYTLQQVVTEAVKNIPGCTMCSVFLRQGSSVEIAASTDPTAKRVDELQFEMDQGPCLSVLSEQEIALVRDTQNEPRWPLWAGSASELGLRSSLSVRLDYSAPRLASLNMYSDSVDGFDQDAIDRALVYARLASVSLGLAREITGLRSALQNRLVIGAAQGILMERYGLSLNRAFEVLRRRSNETNTKLYEVAQTVLDGGDVLAAS</sequence>
<reference evidence="6 7" key="1">
    <citation type="submission" date="2019-02" db="EMBL/GenBank/DDBJ databases">
        <title>Genomic data mining of an Antarctic deep-sea actinobacterium, Janibacterlimosus P3-3-X1.</title>
        <authorList>
            <person name="Liao L."/>
            <person name="Chen B."/>
        </authorList>
    </citation>
    <scope>NUCLEOTIDE SEQUENCE [LARGE SCALE GENOMIC DNA]</scope>
    <source>
        <strain evidence="6 7">P3-3-X1</strain>
    </source>
</reference>
<evidence type="ECO:0000256" key="1">
    <source>
        <dbReference type="ARBA" id="ARBA00022679"/>
    </source>
</evidence>
<dbReference type="Pfam" id="PF03861">
    <property type="entry name" value="ANTAR"/>
    <property type="match status" value="1"/>
</dbReference>
<dbReference type="InterPro" id="IPR029016">
    <property type="entry name" value="GAF-like_dom_sf"/>
</dbReference>
<dbReference type="OrthoDB" id="4935162at2"/>
<evidence type="ECO:0000313" key="7">
    <source>
        <dbReference type="Proteomes" id="UP000290408"/>
    </source>
</evidence>
<evidence type="ECO:0000256" key="3">
    <source>
        <dbReference type="ARBA" id="ARBA00023015"/>
    </source>
</evidence>
<dbReference type="RefSeq" id="WP_130629344.1">
    <property type="nucleotide sequence ID" value="NZ_CP036164.1"/>
</dbReference>
<dbReference type="AlphaFoldDB" id="A0A4P6MSX7"/>
<evidence type="ECO:0000256" key="4">
    <source>
        <dbReference type="ARBA" id="ARBA00023163"/>
    </source>
</evidence>
<gene>
    <name evidence="6" type="ORF">EXU32_07520</name>
</gene>
<keyword evidence="7" id="KW-1185">Reference proteome</keyword>